<reference evidence="4" key="1">
    <citation type="submission" date="2016-08" db="EMBL/GenBank/DDBJ databases">
        <authorList>
            <person name="Tokovenko B."/>
            <person name="Kalinowski J."/>
        </authorList>
    </citation>
    <scope>NUCLEOTIDE SEQUENCE [LARGE SCALE GENOMIC DNA]</scope>
    <source>
        <strain evidence="4">UTMC102</strain>
    </source>
</reference>
<dbReference type="STRING" id="501010.NOSIN_19975"/>
<dbReference type="Proteomes" id="UP000189004">
    <property type="component" value="Unassembled WGS sequence"/>
</dbReference>
<protein>
    <recommendedName>
        <fullName evidence="1">DUF6504 domain-containing protein</fullName>
    </recommendedName>
</protein>
<sequence>MSLLNEQIDVRSTEGGSPVRFTWRGRTFRVRRIIGDWPVRPEAPGTPATGVHMLRVSAESDAGEPSIVDISRDAGSDRWTMRRQWN</sequence>
<evidence type="ECO:0000259" key="1">
    <source>
        <dbReference type="Pfam" id="PF20114"/>
    </source>
</evidence>
<dbReference type="RefSeq" id="WP_077692257.1">
    <property type="nucleotide sequence ID" value="NZ_JACCHL010000001.1"/>
</dbReference>
<dbReference type="EMBL" id="JACCHL010000001">
    <property type="protein sequence ID" value="NYH52332.1"/>
    <property type="molecule type" value="Genomic_DNA"/>
</dbReference>
<gene>
    <name evidence="2" type="ORF">HNR06_001921</name>
    <name evidence="3" type="ORF">NOSIN_19975</name>
</gene>
<dbReference type="InterPro" id="IPR045443">
    <property type="entry name" value="DUF6504"/>
</dbReference>
<dbReference type="OrthoDB" id="4978768at2"/>
<proteinExistence type="predicted"/>
<reference evidence="2 5" key="3">
    <citation type="submission" date="2020-07" db="EMBL/GenBank/DDBJ databases">
        <title>Sequencing the genomes of 1000 actinobacteria strains.</title>
        <authorList>
            <person name="Klenk H.-P."/>
        </authorList>
    </citation>
    <scope>NUCLEOTIDE SEQUENCE [LARGE SCALE GENOMIC DNA]</scope>
    <source>
        <strain evidence="2 5">DSM 45278</strain>
    </source>
</reference>
<evidence type="ECO:0000313" key="4">
    <source>
        <dbReference type="Proteomes" id="UP000189004"/>
    </source>
</evidence>
<organism evidence="3 4">
    <name type="scientific">Nocardiopsis sinuspersici</name>
    <dbReference type="NCBI Taxonomy" id="501010"/>
    <lineage>
        <taxon>Bacteria</taxon>
        <taxon>Bacillati</taxon>
        <taxon>Actinomycetota</taxon>
        <taxon>Actinomycetes</taxon>
        <taxon>Streptosporangiales</taxon>
        <taxon>Nocardiopsidaceae</taxon>
        <taxon>Nocardiopsis</taxon>
    </lineage>
</organism>
<feature type="domain" description="DUF6504" evidence="1">
    <location>
        <begin position="9"/>
        <end position="83"/>
    </location>
</feature>
<comment type="caution">
    <text evidence="3">The sequence shown here is derived from an EMBL/GenBank/DDBJ whole genome shotgun (WGS) entry which is preliminary data.</text>
</comment>
<accession>A0A1V3C521</accession>
<dbReference type="Proteomes" id="UP000584931">
    <property type="component" value="Unassembled WGS sequence"/>
</dbReference>
<keyword evidence="4" id="KW-1185">Reference proteome</keyword>
<dbReference type="Pfam" id="PF20114">
    <property type="entry name" value="DUF6504"/>
    <property type="match status" value="1"/>
</dbReference>
<evidence type="ECO:0000313" key="2">
    <source>
        <dbReference type="EMBL" id="NYH52332.1"/>
    </source>
</evidence>
<accession>A0A7Y9XCF1</accession>
<dbReference type="EMBL" id="MCOK01000001">
    <property type="protein sequence ID" value="OOC55825.1"/>
    <property type="molecule type" value="Genomic_DNA"/>
</dbReference>
<name>A0A1V3C521_9ACTN</name>
<evidence type="ECO:0000313" key="3">
    <source>
        <dbReference type="EMBL" id="OOC55825.1"/>
    </source>
</evidence>
<dbReference type="AlphaFoldDB" id="A0A1V3C521"/>
<reference evidence="3" key="2">
    <citation type="submission" date="2016-08" db="EMBL/GenBank/DDBJ databases">
        <authorList>
            <person name="Seilhamer J.J."/>
        </authorList>
    </citation>
    <scope>NUCLEOTIDE SEQUENCE [LARGE SCALE GENOMIC DNA]</scope>
    <source>
        <strain evidence="3">UTMC102</strain>
    </source>
</reference>
<evidence type="ECO:0000313" key="5">
    <source>
        <dbReference type="Proteomes" id="UP000584931"/>
    </source>
</evidence>